<sequence>MPDGVTKTFWFDGNGKITVGNGTFVQPVANSFSLVQVEDCPFATKLCGSVCYVHRLEKAEAEVHSKYRYNSVTIREVLRDHTYAGTVREMFASYIYAYARKGFRWHVSGDIFSLEYAEFIAAICKMTPGVMQWIYTRSFPYVEPLLNIENLAINLSADAENYAKALVLHERHGLRMCYMTVDGSLPPDLPAGSVIFPSHELRGRELPDPKQAPWWQTLAPQQKRMVCPPDFFGQSEHLRCGPCRKCLL</sequence>
<accession>A0A1F8H562</accession>
<evidence type="ECO:0000313" key="3">
    <source>
        <dbReference type="Proteomes" id="UP000177609"/>
    </source>
</evidence>
<dbReference type="Proteomes" id="UP000177609">
    <property type="component" value="Unassembled WGS sequence"/>
</dbReference>
<evidence type="ECO:0000259" key="1">
    <source>
        <dbReference type="Pfam" id="PF17338"/>
    </source>
</evidence>
<dbReference type="AlphaFoldDB" id="A0A1F8H562"/>
<organism evidence="2 3">
    <name type="scientific">Candidatus Yanofskybacteria bacterium RIFCSPLOWO2_02_FULL_45_18</name>
    <dbReference type="NCBI Taxonomy" id="1802707"/>
    <lineage>
        <taxon>Bacteria</taxon>
        <taxon>Candidatus Yanofskyibacteriota</taxon>
    </lineage>
</organism>
<reference evidence="2 3" key="1">
    <citation type="journal article" date="2016" name="Nat. Commun.">
        <title>Thousands of microbial genomes shed light on interconnected biogeochemical processes in an aquifer system.</title>
        <authorList>
            <person name="Anantharaman K."/>
            <person name="Brown C.T."/>
            <person name="Hug L.A."/>
            <person name="Sharon I."/>
            <person name="Castelle C.J."/>
            <person name="Probst A.J."/>
            <person name="Thomas B.C."/>
            <person name="Singh A."/>
            <person name="Wilkins M.J."/>
            <person name="Karaoz U."/>
            <person name="Brodie E.L."/>
            <person name="Williams K.H."/>
            <person name="Hubbard S.S."/>
            <person name="Banfield J.F."/>
        </authorList>
    </citation>
    <scope>NUCLEOTIDE SEQUENCE [LARGE SCALE GENOMIC DNA]</scope>
</reference>
<evidence type="ECO:0000313" key="2">
    <source>
        <dbReference type="EMBL" id="OGN32086.1"/>
    </source>
</evidence>
<comment type="caution">
    <text evidence="2">The sequence shown here is derived from an EMBL/GenBank/DDBJ whole genome shotgun (WGS) entry which is preliminary data.</text>
</comment>
<feature type="domain" description="Gene product 88" evidence="1">
    <location>
        <begin position="13"/>
        <end position="246"/>
    </location>
</feature>
<name>A0A1F8H562_9BACT</name>
<dbReference type="EMBL" id="MGKV01000012">
    <property type="protein sequence ID" value="OGN32086.1"/>
    <property type="molecule type" value="Genomic_DNA"/>
</dbReference>
<proteinExistence type="predicted"/>
<dbReference type="InterPro" id="IPR020290">
    <property type="entry name" value="Gp88"/>
</dbReference>
<dbReference type="Pfam" id="PF17338">
    <property type="entry name" value="GP88"/>
    <property type="match status" value="1"/>
</dbReference>
<gene>
    <name evidence="2" type="ORF">A3J01_00975</name>
</gene>
<protein>
    <recommendedName>
        <fullName evidence="1">Gene product 88 domain-containing protein</fullName>
    </recommendedName>
</protein>